<reference evidence="10 11" key="1">
    <citation type="submission" date="2022-11" db="EMBL/GenBank/DDBJ databases">
        <title>Study of microbial diversity in lake waters.</title>
        <authorList>
            <person name="Zhang J."/>
        </authorList>
    </citation>
    <scope>NUCLEOTIDE SEQUENCE [LARGE SCALE GENOMIC DNA]</scope>
    <source>
        <strain evidence="10 11">DT12</strain>
    </source>
</reference>
<dbReference type="SUPFAM" id="SSF56235">
    <property type="entry name" value="N-terminal nucleophile aminohydrolases (Ntn hydrolases)"/>
    <property type="match status" value="1"/>
</dbReference>
<evidence type="ECO:0000313" key="10">
    <source>
        <dbReference type="EMBL" id="MCX7572092.1"/>
    </source>
</evidence>
<dbReference type="InterPro" id="IPR014729">
    <property type="entry name" value="Rossmann-like_a/b/a_fold"/>
</dbReference>
<comment type="catalytic activity">
    <reaction evidence="8">
        <text>L-aspartate + L-glutamine + ATP + H2O = L-asparagine + L-glutamate + AMP + diphosphate + H(+)</text>
        <dbReference type="Rhea" id="RHEA:12228"/>
        <dbReference type="ChEBI" id="CHEBI:15377"/>
        <dbReference type="ChEBI" id="CHEBI:15378"/>
        <dbReference type="ChEBI" id="CHEBI:29985"/>
        <dbReference type="ChEBI" id="CHEBI:29991"/>
        <dbReference type="ChEBI" id="CHEBI:30616"/>
        <dbReference type="ChEBI" id="CHEBI:33019"/>
        <dbReference type="ChEBI" id="CHEBI:58048"/>
        <dbReference type="ChEBI" id="CHEBI:58359"/>
        <dbReference type="ChEBI" id="CHEBI:456215"/>
        <dbReference type="EC" id="6.3.5.4"/>
    </reaction>
</comment>
<feature type="domain" description="Glutamine amidotransferase type-2" evidence="9">
    <location>
        <begin position="2"/>
        <end position="219"/>
    </location>
</feature>
<gene>
    <name evidence="10" type="primary">asnB</name>
    <name evidence="10" type="ORF">OS242_19320</name>
</gene>
<keyword evidence="5" id="KW-0067">ATP-binding</keyword>
<dbReference type="Pfam" id="PF13522">
    <property type="entry name" value="GATase_6"/>
    <property type="match status" value="1"/>
</dbReference>
<comment type="pathway">
    <text evidence="1">Amino-acid biosynthesis; L-asparagine biosynthesis; L-asparagine from L-aspartate (L-Gln route): step 1/1.</text>
</comment>
<dbReference type="SUPFAM" id="SSF52402">
    <property type="entry name" value="Adenine nucleotide alpha hydrolases-like"/>
    <property type="match status" value="1"/>
</dbReference>
<keyword evidence="7" id="KW-0315">Glutamine amidotransferase</keyword>
<keyword evidence="11" id="KW-1185">Reference proteome</keyword>
<dbReference type="InterPro" id="IPR029055">
    <property type="entry name" value="Ntn_hydrolases_N"/>
</dbReference>
<dbReference type="InterPro" id="IPR051786">
    <property type="entry name" value="ASN_synthetase/amidase"/>
</dbReference>
<evidence type="ECO:0000256" key="1">
    <source>
        <dbReference type="ARBA" id="ARBA00005187"/>
    </source>
</evidence>
<evidence type="ECO:0000256" key="4">
    <source>
        <dbReference type="ARBA" id="ARBA00022741"/>
    </source>
</evidence>
<protein>
    <recommendedName>
        <fullName evidence="3">asparagine synthase (glutamine-hydrolyzing)</fullName>
        <ecNumber evidence="3">6.3.5.4</ecNumber>
    </recommendedName>
</protein>
<dbReference type="Pfam" id="PF00733">
    <property type="entry name" value="Asn_synthase"/>
    <property type="match status" value="1"/>
</dbReference>
<evidence type="ECO:0000313" key="11">
    <source>
        <dbReference type="Proteomes" id="UP001208017"/>
    </source>
</evidence>
<evidence type="ECO:0000256" key="2">
    <source>
        <dbReference type="ARBA" id="ARBA00005752"/>
    </source>
</evidence>
<evidence type="ECO:0000256" key="7">
    <source>
        <dbReference type="ARBA" id="ARBA00022962"/>
    </source>
</evidence>
<keyword evidence="6" id="KW-0028">Amino-acid biosynthesis</keyword>
<dbReference type="GO" id="GO:0004066">
    <property type="term" value="F:asparagine synthase (glutamine-hydrolyzing) activity"/>
    <property type="evidence" value="ECO:0007669"/>
    <property type="project" value="UniProtKB-EC"/>
</dbReference>
<dbReference type="PIRSF" id="PIRSF001589">
    <property type="entry name" value="Asn_synthetase_glu-h"/>
    <property type="match status" value="1"/>
</dbReference>
<proteinExistence type="inferred from homology"/>
<keyword evidence="10" id="KW-0436">Ligase</keyword>
<dbReference type="Gene3D" id="3.40.50.620">
    <property type="entry name" value="HUPs"/>
    <property type="match status" value="1"/>
</dbReference>
<evidence type="ECO:0000256" key="6">
    <source>
        <dbReference type="ARBA" id="ARBA00022888"/>
    </source>
</evidence>
<dbReference type="InterPro" id="IPR033738">
    <property type="entry name" value="AsnB_N"/>
</dbReference>
<dbReference type="InterPro" id="IPR001962">
    <property type="entry name" value="Asn_synthase"/>
</dbReference>
<dbReference type="CDD" id="cd01991">
    <property type="entry name" value="Asn_synthase_B_C"/>
    <property type="match status" value="1"/>
</dbReference>
<evidence type="ECO:0000256" key="8">
    <source>
        <dbReference type="ARBA" id="ARBA00048741"/>
    </source>
</evidence>
<dbReference type="EC" id="6.3.5.4" evidence="3"/>
<dbReference type="NCBIfam" id="TIGR01536">
    <property type="entry name" value="asn_synth_AEB"/>
    <property type="match status" value="1"/>
</dbReference>
<sequence>MCGLTGFWEKAGRSAEGLDRVVQDMALEILHRGPDSGGQFVDAEAGIALGHRRLAIVDLSPEGHQPMSSHSGRYQFVFNGEIYNFQDLRRELEQAHGRRFRGHSDTEVLLEMFEVYGIEQAVSKLVGMFAFALWDRRERMLTLGRDRLGEKPLYYGRLKNGICFGSELKPLVTHPDFANEIDKDAMTLYLRHGYIPAPRTIYRGVFKLPPGTILTLAAADGDRLPQPVPYWSIGDAVAAGQRDPFTGSPEEAVDELDRLLRQAVSGQMVADVPVGAFLSGGIDSSTVVAVMQALNGQPVRTFTIGFDEKGYNEAEFAKEVARHLGTQHTELYVRPEEARDVIPKLPTLYDEPFADSSQIPTHLVAALAKQQVTVALSGDGGDELFAGYTRYSLAQGLWGRVGKLPAFGRTGLAKAMNAIPVDTLNKLTVLGPLLARSGKAGPVGDKVRKLADVLEARHEGDLYRRLISVWKEPERLVLGSKEPQTALTDLAAWQNAEGFVGKMMNIDQLTYLPDDILVKVDRAAMGISLETRVPMLDHRIVEFAWRLPAEIKRRDGQNKWVLRRVLDRYVPREMIERPKMGFGVPVAGWLRGPLREWAEDLLDERRLREEGHFHPEPIRRAWAEHLSGGRNWQAQLWTILMFQAWRAEQWQK</sequence>
<dbReference type="Proteomes" id="UP001208017">
    <property type="component" value="Unassembled WGS sequence"/>
</dbReference>
<dbReference type="InterPro" id="IPR017932">
    <property type="entry name" value="GATase_2_dom"/>
</dbReference>
<dbReference type="EMBL" id="JAPMLT010000015">
    <property type="protein sequence ID" value="MCX7572092.1"/>
    <property type="molecule type" value="Genomic_DNA"/>
</dbReference>
<comment type="caution">
    <text evidence="10">The sequence shown here is derived from an EMBL/GenBank/DDBJ whole genome shotgun (WGS) entry which is preliminary data.</text>
</comment>
<organism evidence="10 11">
    <name type="scientific">Tumebacillus lacus</name>
    <dbReference type="NCBI Taxonomy" id="2995335"/>
    <lineage>
        <taxon>Bacteria</taxon>
        <taxon>Bacillati</taxon>
        <taxon>Bacillota</taxon>
        <taxon>Bacilli</taxon>
        <taxon>Bacillales</taxon>
        <taxon>Alicyclobacillaceae</taxon>
        <taxon>Tumebacillus</taxon>
    </lineage>
</organism>
<dbReference type="CDD" id="cd00712">
    <property type="entry name" value="AsnB"/>
    <property type="match status" value="1"/>
</dbReference>
<dbReference type="InterPro" id="IPR006426">
    <property type="entry name" value="Asn_synth_AEB"/>
</dbReference>
<accession>A0ABT3X867</accession>
<name>A0ABT3X867_9BACL</name>
<dbReference type="PROSITE" id="PS51278">
    <property type="entry name" value="GATASE_TYPE_2"/>
    <property type="match status" value="1"/>
</dbReference>
<dbReference type="RefSeq" id="WP_267153340.1">
    <property type="nucleotide sequence ID" value="NZ_JAPMLT010000015.1"/>
</dbReference>
<keyword evidence="4" id="KW-0547">Nucleotide-binding</keyword>
<dbReference type="PANTHER" id="PTHR43284:SF1">
    <property type="entry name" value="ASPARAGINE SYNTHETASE"/>
    <property type="match status" value="1"/>
</dbReference>
<evidence type="ECO:0000259" key="9">
    <source>
        <dbReference type="PROSITE" id="PS51278"/>
    </source>
</evidence>
<comment type="similarity">
    <text evidence="2">Belongs to the asparagine synthetase family.</text>
</comment>
<keyword evidence="6" id="KW-0061">Asparagine biosynthesis</keyword>
<dbReference type="Gene3D" id="3.60.20.10">
    <property type="entry name" value="Glutamine Phosphoribosylpyrophosphate, subunit 1, domain 1"/>
    <property type="match status" value="1"/>
</dbReference>
<evidence type="ECO:0000256" key="5">
    <source>
        <dbReference type="ARBA" id="ARBA00022840"/>
    </source>
</evidence>
<dbReference type="PANTHER" id="PTHR43284">
    <property type="entry name" value="ASPARAGINE SYNTHETASE (GLUTAMINE-HYDROLYZING)"/>
    <property type="match status" value="1"/>
</dbReference>
<evidence type="ECO:0000256" key="3">
    <source>
        <dbReference type="ARBA" id="ARBA00012737"/>
    </source>
</evidence>